<accession>A0A0S6UCS2</accession>
<feature type="domain" description="CBS" evidence="3">
    <location>
        <begin position="97"/>
        <end position="151"/>
    </location>
</feature>
<keyword evidence="1 2" id="KW-0129">CBS domain</keyword>
<dbReference type="SUPFAM" id="SSF54631">
    <property type="entry name" value="CBS-domain pair"/>
    <property type="match status" value="1"/>
</dbReference>
<evidence type="ECO:0000313" key="4">
    <source>
        <dbReference type="EMBL" id="GAF26881.1"/>
    </source>
</evidence>
<dbReference type="InterPro" id="IPR000644">
    <property type="entry name" value="CBS_dom"/>
</dbReference>
<dbReference type="InterPro" id="IPR046342">
    <property type="entry name" value="CBS_dom_sf"/>
</dbReference>
<dbReference type="AlphaFoldDB" id="A0A0S6UCS2"/>
<reference evidence="4" key="1">
    <citation type="journal article" date="2014" name="Gene">
        <title>Genome-guided analysis of transformation efficiency and carbon dioxide assimilation by Moorella thermoacetica Y72.</title>
        <authorList>
            <person name="Tsukahara K."/>
            <person name="Kita A."/>
            <person name="Nakashimada Y."/>
            <person name="Hoshino T."/>
            <person name="Murakami K."/>
        </authorList>
    </citation>
    <scope>NUCLEOTIDE SEQUENCE [LARGE SCALE GENOMIC DNA]</scope>
    <source>
        <strain evidence="4">Y72</strain>
    </source>
</reference>
<dbReference type="PANTHER" id="PTHR43080">
    <property type="entry name" value="CBS DOMAIN-CONTAINING PROTEIN CBSX3, MITOCHONDRIAL"/>
    <property type="match status" value="1"/>
</dbReference>
<evidence type="ECO:0000256" key="1">
    <source>
        <dbReference type="ARBA" id="ARBA00023122"/>
    </source>
</evidence>
<dbReference type="InterPro" id="IPR051257">
    <property type="entry name" value="Diverse_CBS-Domain"/>
</dbReference>
<dbReference type="Gene3D" id="3.10.580.10">
    <property type="entry name" value="CBS-domain"/>
    <property type="match status" value="1"/>
</dbReference>
<protein>
    <submittedName>
        <fullName evidence="4">FOG: CBS domain</fullName>
    </submittedName>
</protein>
<dbReference type="EMBL" id="DF238840">
    <property type="protein sequence ID" value="GAF26881.1"/>
    <property type="molecule type" value="Genomic_DNA"/>
</dbReference>
<dbReference type="Pfam" id="PF00571">
    <property type="entry name" value="CBS"/>
    <property type="match status" value="2"/>
</dbReference>
<evidence type="ECO:0000256" key="2">
    <source>
        <dbReference type="PROSITE-ProRule" id="PRU00703"/>
    </source>
</evidence>
<dbReference type="PROSITE" id="PS51371">
    <property type="entry name" value="CBS"/>
    <property type="match status" value="2"/>
</dbReference>
<dbReference type="CDD" id="cd04586">
    <property type="entry name" value="CBS_pair_BON_assoc"/>
    <property type="match status" value="1"/>
</dbReference>
<proteinExistence type="predicted"/>
<evidence type="ECO:0000259" key="3">
    <source>
        <dbReference type="PROSITE" id="PS51371"/>
    </source>
</evidence>
<gene>
    <name evidence="4" type="ORF">MTY_2221</name>
</gene>
<feature type="domain" description="CBS" evidence="3">
    <location>
        <begin position="8"/>
        <end position="64"/>
    </location>
</feature>
<dbReference type="GeneID" id="45617166"/>
<dbReference type="RefSeq" id="WP_011392648.1">
    <property type="nucleotide sequence ID" value="NZ_DF238840.1"/>
</dbReference>
<dbReference type="SMART" id="SM00116">
    <property type="entry name" value="CBS"/>
    <property type="match status" value="2"/>
</dbReference>
<organism evidence="4">
    <name type="scientific">Moorella thermoacetica Y72</name>
    <dbReference type="NCBI Taxonomy" id="1325331"/>
    <lineage>
        <taxon>Bacteria</taxon>
        <taxon>Bacillati</taxon>
        <taxon>Bacillota</taxon>
        <taxon>Clostridia</taxon>
        <taxon>Neomoorellales</taxon>
        <taxon>Neomoorellaceae</taxon>
        <taxon>Neomoorella</taxon>
    </lineage>
</organism>
<dbReference type="Proteomes" id="UP000063718">
    <property type="component" value="Unassembled WGS sequence"/>
</dbReference>
<sequence length="151" mass="16713">MILARDIMTTDVVVVHPEDPVGDVVKLFLEKGITCAVVVDQKGKLQGIVTDGDIMAAIRQRRPVYVDLFNSVFVLEDTSDLNAKIKTLTSRPVKEIMTRKVITANEEATIAEVAGLMTDHRIKQVPITSQDRLVGLVRRHDIVQAVARNTP</sequence>
<name>A0A0S6UCS2_NEOTH</name>
<dbReference type="PANTHER" id="PTHR43080:SF2">
    <property type="entry name" value="CBS DOMAIN-CONTAINING PROTEIN"/>
    <property type="match status" value="1"/>
</dbReference>